<organism evidence="2 3">
    <name type="scientific">Cryptococcus deuterogattii Ram5</name>
    <dbReference type="NCBI Taxonomy" id="1296110"/>
    <lineage>
        <taxon>Eukaryota</taxon>
        <taxon>Fungi</taxon>
        <taxon>Dikarya</taxon>
        <taxon>Basidiomycota</taxon>
        <taxon>Agaricomycotina</taxon>
        <taxon>Tremellomycetes</taxon>
        <taxon>Tremellales</taxon>
        <taxon>Cryptococcaceae</taxon>
        <taxon>Cryptococcus</taxon>
        <taxon>Cryptococcus gattii species complex</taxon>
    </lineage>
</organism>
<keyword evidence="3" id="KW-1185">Reference proteome</keyword>
<feature type="compositionally biased region" description="Pro residues" evidence="1">
    <location>
        <begin position="88"/>
        <end position="112"/>
    </location>
</feature>
<dbReference type="OrthoDB" id="39175at2759"/>
<evidence type="ECO:0000313" key="2">
    <source>
        <dbReference type="EMBL" id="KIR42075.1"/>
    </source>
</evidence>
<dbReference type="HOGENOM" id="CLU_023300_0_0_1"/>
<dbReference type="AlphaFoldDB" id="A0A0D0VBD2"/>
<protein>
    <submittedName>
        <fullName evidence="2">Uncharacterized protein</fullName>
    </submittedName>
</protein>
<proteinExistence type="predicted"/>
<sequence>ISVIPSRPYYPGRPGSPASFYPSGPQPAPPITSRPMNQEYTFRPTTREMPPPPATSAISSFYPGQPPRRTPPPQSVSSAGPSGVYFQHPPPPPPVVHPPPFTVPVQRPPPSPSSSDARLRALERTIDSTLRPLAWVPSALSSLQQSVAELRAQVAPRRVLTVADTTWEHYRTRAWPLTPWLIGLRDGVGLPGMVVDFLGRRAEEVEKMAAGQGMGSTMGLEGEARREVGRLIGEGKEWGKEEMRALTVLATWTNDTIYAGLAVAHGRMMGLDRQRRTHDDWREWIYIVIMDNMCHIPDFLKPVTDEGLSAVWRDRLAELPSAEPAIRDRDAKLLAWLEYSELLADGIILSLHYTYAVLFTVSPVYFADAAAWEELAASPDGQPLLERGREAAIGVIQSICSAEVGRTLPYSFALYRPLLGLAVFHLISLAASLPTISTVSSSMNVITMTLRQAYDVLNAQVPDREALPGPSAGIPGVGAGVVLPGGLLAEVVESGRVDVGKRWIGMDVGREAWRRIIG</sequence>
<feature type="compositionally biased region" description="Polar residues" evidence="1">
    <location>
        <begin position="34"/>
        <end position="44"/>
    </location>
</feature>
<dbReference type="Proteomes" id="UP000053392">
    <property type="component" value="Unassembled WGS sequence"/>
</dbReference>
<accession>A0A0D0VBD2</accession>
<dbReference type="EMBL" id="KN847899">
    <property type="protein sequence ID" value="KIR42075.1"/>
    <property type="molecule type" value="Genomic_DNA"/>
</dbReference>
<gene>
    <name evidence="2" type="ORF">I313_02239</name>
</gene>
<reference evidence="2 3" key="1">
    <citation type="submission" date="2015-01" db="EMBL/GenBank/DDBJ databases">
        <title>The Genome Sequence of Cryptococcus gattii Ram5.</title>
        <authorList>
            <consortium name="The Broad Institute Genomics Platform"/>
            <person name="Cuomo C."/>
            <person name="Litvintseva A."/>
            <person name="Chen Y."/>
            <person name="Heitman J."/>
            <person name="Sun S."/>
            <person name="Springer D."/>
            <person name="Dromer F."/>
            <person name="Young S."/>
            <person name="Zeng Q."/>
            <person name="Gargeya S."/>
            <person name="Abouelleil A."/>
            <person name="Alvarado L."/>
            <person name="Chapman S.B."/>
            <person name="Gainer-Dewar J."/>
            <person name="Goldberg J."/>
            <person name="Griggs A."/>
            <person name="Gujja S."/>
            <person name="Hansen M."/>
            <person name="Howarth C."/>
            <person name="Imamovic A."/>
            <person name="Larimer J."/>
            <person name="Murphy C."/>
            <person name="Naylor J."/>
            <person name="Pearson M."/>
            <person name="Priest M."/>
            <person name="Roberts A."/>
            <person name="Saif S."/>
            <person name="Shea T."/>
            <person name="Sykes S."/>
            <person name="Wortman J."/>
            <person name="Nusbaum C."/>
            <person name="Birren B."/>
        </authorList>
    </citation>
    <scope>NUCLEOTIDE SEQUENCE [LARGE SCALE GENOMIC DNA]</scope>
    <source>
        <strain evidence="2 3">Ram5</strain>
    </source>
</reference>
<evidence type="ECO:0000313" key="3">
    <source>
        <dbReference type="Proteomes" id="UP000053392"/>
    </source>
</evidence>
<feature type="compositionally biased region" description="Pro residues" evidence="1">
    <location>
        <begin position="64"/>
        <end position="74"/>
    </location>
</feature>
<name>A0A0D0VBD2_9TREE</name>
<feature type="non-terminal residue" evidence="2">
    <location>
        <position position="1"/>
    </location>
</feature>
<feature type="region of interest" description="Disordered" evidence="1">
    <location>
        <begin position="1"/>
        <end position="116"/>
    </location>
</feature>
<evidence type="ECO:0000256" key="1">
    <source>
        <dbReference type="SAM" id="MobiDB-lite"/>
    </source>
</evidence>